<accession>A0A0G1CAZ5</accession>
<evidence type="ECO:0000256" key="8">
    <source>
        <dbReference type="ARBA" id="ARBA00023196"/>
    </source>
</evidence>
<dbReference type="SUPFAM" id="SSF52943">
    <property type="entry name" value="ATP synthase (F1-ATPase), gamma subunit"/>
    <property type="match status" value="1"/>
</dbReference>
<keyword evidence="6" id="KW-0406">Ion transport</keyword>
<dbReference type="InterPro" id="IPR035968">
    <property type="entry name" value="ATP_synth_F1_ATPase_gsu"/>
</dbReference>
<dbReference type="PRINTS" id="PR00126">
    <property type="entry name" value="ATPASEGAMMA"/>
</dbReference>
<comment type="caution">
    <text evidence="10">The sequence shown here is derived from an EMBL/GenBank/DDBJ whole genome shotgun (WGS) entry which is preliminary data.</text>
</comment>
<proteinExistence type="inferred from homology"/>
<organism evidence="10 11">
    <name type="scientific">Candidatus Gottesmanbacteria bacterium GW2011_GWA2_42_18</name>
    <dbReference type="NCBI Taxonomy" id="1618442"/>
    <lineage>
        <taxon>Bacteria</taxon>
        <taxon>Candidatus Gottesmaniibacteriota</taxon>
    </lineage>
</organism>
<comment type="function">
    <text evidence="1">Produces ATP from ADP in the presence of a proton gradient across the membrane. The gamma chain is believed to be important in regulating ATPase activity and the flow of protons through the CF(0) complex.</text>
</comment>
<dbReference type="GO" id="GO:0045259">
    <property type="term" value="C:proton-transporting ATP synthase complex"/>
    <property type="evidence" value="ECO:0007669"/>
    <property type="project" value="UniProtKB-KW"/>
</dbReference>
<evidence type="ECO:0000256" key="5">
    <source>
        <dbReference type="ARBA" id="ARBA00022781"/>
    </source>
</evidence>
<evidence type="ECO:0000313" key="11">
    <source>
        <dbReference type="Proteomes" id="UP000034320"/>
    </source>
</evidence>
<evidence type="ECO:0000256" key="9">
    <source>
        <dbReference type="ARBA" id="ARBA00023310"/>
    </source>
</evidence>
<protein>
    <submittedName>
        <fullName evidence="10">ATP synthase gamma chain</fullName>
    </submittedName>
</protein>
<dbReference type="PANTHER" id="PTHR11693">
    <property type="entry name" value="ATP SYNTHASE GAMMA CHAIN"/>
    <property type="match status" value="1"/>
</dbReference>
<dbReference type="InterPro" id="IPR000131">
    <property type="entry name" value="ATP_synth_F1_gsu"/>
</dbReference>
<evidence type="ECO:0000256" key="6">
    <source>
        <dbReference type="ARBA" id="ARBA00023065"/>
    </source>
</evidence>
<keyword evidence="5" id="KW-0375">Hydrogen ion transport</keyword>
<dbReference type="PANTHER" id="PTHR11693:SF22">
    <property type="entry name" value="ATP SYNTHASE SUBUNIT GAMMA, MITOCHONDRIAL"/>
    <property type="match status" value="1"/>
</dbReference>
<dbReference type="EMBL" id="LCDD01000013">
    <property type="protein sequence ID" value="KKS46808.1"/>
    <property type="molecule type" value="Genomic_DNA"/>
</dbReference>
<evidence type="ECO:0000256" key="2">
    <source>
        <dbReference type="ARBA" id="ARBA00004170"/>
    </source>
</evidence>
<gene>
    <name evidence="10" type="ORF">UV09_C0013G0041</name>
</gene>
<keyword evidence="4" id="KW-0813">Transport</keyword>
<dbReference type="Proteomes" id="UP000034320">
    <property type="component" value="Unassembled WGS sequence"/>
</dbReference>
<dbReference type="GO" id="GO:0046933">
    <property type="term" value="F:proton-transporting ATP synthase activity, rotational mechanism"/>
    <property type="evidence" value="ECO:0007669"/>
    <property type="project" value="InterPro"/>
</dbReference>
<keyword evidence="7" id="KW-0472">Membrane</keyword>
<sequence length="73" mass="8286">MNSLLPHYLENQIRSAIFEAEASEHSARMIAMKNATDAALDLMDDLTLQYNKARQEKITYEIADIVTARMAVE</sequence>
<comment type="subcellular location">
    <subcellularLocation>
        <location evidence="2">Membrane</location>
        <topology evidence="2">Peripheral membrane protein</topology>
    </subcellularLocation>
</comment>
<reference evidence="10 11" key="1">
    <citation type="journal article" date="2015" name="Nature">
        <title>rRNA introns, odd ribosomes, and small enigmatic genomes across a large radiation of phyla.</title>
        <authorList>
            <person name="Brown C.T."/>
            <person name="Hug L.A."/>
            <person name="Thomas B.C."/>
            <person name="Sharon I."/>
            <person name="Castelle C.J."/>
            <person name="Singh A."/>
            <person name="Wilkins M.J."/>
            <person name="Williams K.H."/>
            <person name="Banfield J.F."/>
        </authorList>
    </citation>
    <scope>NUCLEOTIDE SEQUENCE [LARGE SCALE GENOMIC DNA]</scope>
</reference>
<evidence type="ECO:0000256" key="4">
    <source>
        <dbReference type="ARBA" id="ARBA00022448"/>
    </source>
</evidence>
<evidence type="ECO:0000256" key="1">
    <source>
        <dbReference type="ARBA" id="ARBA00003456"/>
    </source>
</evidence>
<name>A0A0G1CAZ5_9BACT</name>
<dbReference type="Pfam" id="PF00231">
    <property type="entry name" value="ATP-synt"/>
    <property type="match status" value="1"/>
</dbReference>
<comment type="similarity">
    <text evidence="3">Belongs to the ATPase gamma chain family.</text>
</comment>
<keyword evidence="8" id="KW-0139">CF(1)</keyword>
<keyword evidence="9" id="KW-0066">ATP synthesis</keyword>
<evidence type="ECO:0000256" key="7">
    <source>
        <dbReference type="ARBA" id="ARBA00023136"/>
    </source>
</evidence>
<dbReference type="Gene3D" id="1.10.287.80">
    <property type="entry name" value="ATP synthase, gamma subunit, helix hairpin domain"/>
    <property type="match status" value="1"/>
</dbReference>
<dbReference type="PATRIC" id="fig|1618442.3.peg.645"/>
<evidence type="ECO:0000256" key="3">
    <source>
        <dbReference type="ARBA" id="ARBA00007681"/>
    </source>
</evidence>
<evidence type="ECO:0000313" key="10">
    <source>
        <dbReference type="EMBL" id="KKS46808.1"/>
    </source>
</evidence>
<dbReference type="AlphaFoldDB" id="A0A0G1CAZ5"/>